<keyword evidence="3" id="KW-1185">Reference proteome</keyword>
<reference evidence="2" key="1">
    <citation type="submission" date="2007-07" db="EMBL/GenBank/DDBJ databases">
        <title>PCAP assembly of the Caenorhabditis remanei genome.</title>
        <authorList>
            <consortium name="The Caenorhabditis remanei Sequencing Consortium"/>
            <person name="Wilson R.K."/>
        </authorList>
    </citation>
    <scope>NUCLEOTIDE SEQUENCE [LARGE SCALE GENOMIC DNA]</scope>
    <source>
        <strain evidence="2">PB4641</strain>
    </source>
</reference>
<evidence type="ECO:0000313" key="2">
    <source>
        <dbReference type="EMBL" id="EFO98004.1"/>
    </source>
</evidence>
<feature type="compositionally biased region" description="Low complexity" evidence="1">
    <location>
        <begin position="110"/>
        <end position="121"/>
    </location>
</feature>
<proteinExistence type="predicted"/>
<dbReference type="EMBL" id="DS270917">
    <property type="protein sequence ID" value="EFO98004.1"/>
    <property type="molecule type" value="Genomic_DNA"/>
</dbReference>
<protein>
    <submittedName>
        <fullName evidence="2">Uncharacterized protein</fullName>
    </submittedName>
</protein>
<evidence type="ECO:0000256" key="1">
    <source>
        <dbReference type="SAM" id="MobiDB-lite"/>
    </source>
</evidence>
<name>E3NVD6_CAERE</name>
<dbReference type="HOGENOM" id="CLU_757025_0_0_1"/>
<dbReference type="AlphaFoldDB" id="E3NVD6"/>
<evidence type="ECO:0000313" key="3">
    <source>
        <dbReference type="Proteomes" id="UP000008281"/>
    </source>
</evidence>
<dbReference type="InParanoid" id="E3NVD6"/>
<organism evidence="3">
    <name type="scientific">Caenorhabditis remanei</name>
    <name type="common">Caenorhabditis vulgaris</name>
    <dbReference type="NCBI Taxonomy" id="31234"/>
    <lineage>
        <taxon>Eukaryota</taxon>
        <taxon>Metazoa</taxon>
        <taxon>Ecdysozoa</taxon>
        <taxon>Nematoda</taxon>
        <taxon>Chromadorea</taxon>
        <taxon>Rhabditida</taxon>
        <taxon>Rhabditina</taxon>
        <taxon>Rhabditomorpha</taxon>
        <taxon>Rhabditoidea</taxon>
        <taxon>Rhabditidae</taxon>
        <taxon>Peloderinae</taxon>
        <taxon>Caenorhabditis</taxon>
    </lineage>
</organism>
<sequence>MVVQVDRKVRDRLTLPASVTEAEAETAALTSSAVQRAIGDREIVNTVVRVPKIVSIVTNSRELKAAPVADGGRNYKDRPDSRQSYHSFVPSEHPPTDNRAFYNDSDHSRSQSFQRQSSYSDNEQNAAQEEPSRASSRGQTTSEEDSGDELKNFPNENPRNGVTSDDVVPGSRRQIKNESNINGVEDSEDDEEDYQSQRSRNDKTASDKYIATLKYLTNHESVTTAMKMYDLQQYEELKKFENAQKSSGGLLSLQQHSETETSVEVLAQKQKKLYDTLVLFISSSEVSIVMKNYDAVEYEELLKTVNSVPYESSTYSSEEQEEKMLKLKCEILILQTQYFAEDPQVFEAWESTDSTKCQFILNELWQ</sequence>
<feature type="compositionally biased region" description="Basic and acidic residues" evidence="1">
    <location>
        <begin position="73"/>
        <end position="83"/>
    </location>
</feature>
<dbReference type="Proteomes" id="UP000008281">
    <property type="component" value="Unassembled WGS sequence"/>
</dbReference>
<feature type="compositionally biased region" description="Acidic residues" evidence="1">
    <location>
        <begin position="185"/>
        <end position="194"/>
    </location>
</feature>
<feature type="compositionally biased region" description="Polar residues" evidence="1">
    <location>
        <begin position="122"/>
        <end position="141"/>
    </location>
</feature>
<gene>
    <name evidence="2" type="ORF">CRE_19625</name>
</gene>
<feature type="region of interest" description="Disordered" evidence="1">
    <location>
        <begin position="68"/>
        <end position="204"/>
    </location>
</feature>
<feature type="compositionally biased region" description="Polar residues" evidence="1">
    <location>
        <begin position="154"/>
        <end position="163"/>
    </location>
</feature>
<accession>E3NVD6</accession>
<dbReference type="Gene3D" id="3.10.20.590">
    <property type="match status" value="1"/>
</dbReference>